<proteinExistence type="evidence at transcript level"/>
<feature type="signal peptide" evidence="1">
    <location>
        <begin position="1"/>
        <end position="19"/>
    </location>
</feature>
<reference evidence="2" key="1">
    <citation type="submission" date="2017-02" db="EMBL/GenBank/DDBJ databases">
        <title>Parasitoid Jewel Wasp Mounts Multi-Pronged Neurochemical Attack to Hijack a Host Brain.</title>
        <authorList>
            <person name="Arvidson R.S."/>
            <person name="Kaiser M."/>
            <person name="Libersat F."/>
            <person name="Adams M.E."/>
        </authorList>
    </citation>
    <scope>NUCLEOTIDE SEQUENCE</scope>
    <source>
        <strain evidence="2">130</strain>
    </source>
</reference>
<name>A0A1W6EW08_AMPCP</name>
<keyword evidence="1" id="KW-0732">Signal</keyword>
<evidence type="ECO:0000256" key="1">
    <source>
        <dbReference type="SAM" id="SignalP"/>
    </source>
</evidence>
<organism evidence="2">
    <name type="scientific">Ampulex compressa</name>
    <name type="common">Emerald cockroach wasp</name>
    <dbReference type="NCBI Taxonomy" id="860918"/>
    <lineage>
        <taxon>Eukaryota</taxon>
        <taxon>Metazoa</taxon>
        <taxon>Ecdysozoa</taxon>
        <taxon>Arthropoda</taxon>
        <taxon>Hexapoda</taxon>
        <taxon>Insecta</taxon>
        <taxon>Pterygota</taxon>
        <taxon>Neoptera</taxon>
        <taxon>Endopterygota</taxon>
        <taxon>Hymenoptera</taxon>
        <taxon>Apocrita</taxon>
        <taxon>Aculeata</taxon>
        <taxon>Apoidea</taxon>
        <taxon>Ampulicidae</taxon>
        <taxon>Ampulicini</taxon>
        <taxon>Ampulex</taxon>
    </lineage>
</organism>
<feature type="chain" id="PRO_5013207276" evidence="1">
    <location>
        <begin position="20"/>
        <end position="239"/>
    </location>
</feature>
<evidence type="ECO:0000313" key="2">
    <source>
        <dbReference type="EMBL" id="ARK19912.1"/>
    </source>
</evidence>
<dbReference type="AlphaFoldDB" id="A0A1W6EW08"/>
<sequence>MLKAAIVLLLLASIYGLEGANAVKKDVNIQPNVFDATETKKDVQKKIGNLVVESVADWRDTQLLLSSMHNNASLLFEMKLKQELEDIRLAVQTAHENGRDASYCIEDAEYTVQAFQQDAELKFCECEAASWKYALKEYNIITEIVQAGFRALKEIKNIYDGCFRRLFYLSRCYTERAKIARYYVQSFYEKLKFQPTYRRLIFIQMFDKHVICLKTHIKEGMQKVNAYRLISKSCVDGAE</sequence>
<protein>
    <submittedName>
        <fullName evidence="2">Venom protein</fullName>
    </submittedName>
</protein>
<accession>A0A1W6EW08</accession>
<dbReference type="EMBL" id="KY563503">
    <property type="protein sequence ID" value="ARK19912.1"/>
    <property type="molecule type" value="mRNA"/>
</dbReference>